<dbReference type="Proteomes" id="UP000078396">
    <property type="component" value="Unassembled WGS sequence"/>
</dbReference>
<protein>
    <submittedName>
        <fullName evidence="3">Methyltransferase type 11</fullName>
    </submittedName>
</protein>
<reference evidence="3 4" key="1">
    <citation type="submission" date="2016-04" db="EMBL/GenBank/DDBJ databases">
        <title>Draft Genome Sequences of Staphylococcus capitis Strain H36, S. capitis Strain H65, S. cohnii Strain H62, S. hominis Strain H69, Mycobacterium iranicum Strain H39, Plantibacter sp. Strain H53, Pseudomonas oryzihabitans Strain H72, and Microbacterium sp. Strain H83, isolated from residential settings.</title>
        <authorList>
            <person name="Lymperopoulou D."/>
            <person name="Adams R.I."/>
            <person name="Lindow S."/>
            <person name="Coil D.A."/>
            <person name="Jospin G."/>
            <person name="Eisen J.A."/>
        </authorList>
    </citation>
    <scope>NUCLEOTIDE SEQUENCE [LARGE SCALE GENOMIC DNA]</scope>
    <source>
        <strain evidence="3 4">H39</strain>
    </source>
</reference>
<evidence type="ECO:0000259" key="2">
    <source>
        <dbReference type="Pfam" id="PF13649"/>
    </source>
</evidence>
<accession>A0A178M4E7</accession>
<proteinExistence type="predicted"/>
<dbReference type="AlphaFoldDB" id="A0A178M4E7"/>
<keyword evidence="1 3" id="KW-0808">Transferase</keyword>
<dbReference type="SUPFAM" id="SSF53335">
    <property type="entry name" value="S-adenosyl-L-methionine-dependent methyltransferases"/>
    <property type="match status" value="1"/>
</dbReference>
<dbReference type="Gene3D" id="3.40.50.150">
    <property type="entry name" value="Vaccinia Virus protein VP39"/>
    <property type="match status" value="1"/>
</dbReference>
<name>A0A178M4E7_MYCIR</name>
<dbReference type="InterPro" id="IPR029063">
    <property type="entry name" value="SAM-dependent_MTases_sf"/>
</dbReference>
<dbReference type="STRING" id="912594.AWC12_15590"/>
<organism evidence="3 4">
    <name type="scientific">Mycolicibacterium iranicum</name>
    <name type="common">Mycobacterium iranicum</name>
    <dbReference type="NCBI Taxonomy" id="912594"/>
    <lineage>
        <taxon>Bacteria</taxon>
        <taxon>Bacillati</taxon>
        <taxon>Actinomycetota</taxon>
        <taxon>Actinomycetes</taxon>
        <taxon>Mycobacteriales</taxon>
        <taxon>Mycobacteriaceae</taxon>
        <taxon>Mycolicibacterium</taxon>
    </lineage>
</organism>
<dbReference type="Pfam" id="PF13649">
    <property type="entry name" value="Methyltransf_25"/>
    <property type="match status" value="1"/>
</dbReference>
<keyword evidence="3" id="KW-0489">Methyltransferase</keyword>
<dbReference type="PANTHER" id="PTHR43861">
    <property type="entry name" value="TRANS-ACONITATE 2-METHYLTRANSFERASE-RELATED"/>
    <property type="match status" value="1"/>
</dbReference>
<comment type="caution">
    <text evidence="3">The sequence shown here is derived from an EMBL/GenBank/DDBJ whole genome shotgun (WGS) entry which is preliminary data.</text>
</comment>
<feature type="domain" description="Methyltransferase" evidence="2">
    <location>
        <begin position="58"/>
        <end position="146"/>
    </location>
</feature>
<evidence type="ECO:0000256" key="1">
    <source>
        <dbReference type="ARBA" id="ARBA00022679"/>
    </source>
</evidence>
<dbReference type="CDD" id="cd02440">
    <property type="entry name" value="AdoMet_MTases"/>
    <property type="match status" value="1"/>
</dbReference>
<dbReference type="GO" id="GO:0032259">
    <property type="term" value="P:methylation"/>
    <property type="evidence" value="ECO:0007669"/>
    <property type="project" value="UniProtKB-KW"/>
</dbReference>
<dbReference type="GO" id="GO:0008168">
    <property type="term" value="F:methyltransferase activity"/>
    <property type="evidence" value="ECO:0007669"/>
    <property type="project" value="UniProtKB-KW"/>
</dbReference>
<evidence type="ECO:0000313" key="3">
    <source>
        <dbReference type="EMBL" id="OAN42406.1"/>
    </source>
</evidence>
<sequence length="219" mass="23211">MVFAISARSNHIGGMTDSSLGAEWDERYASWADQIPDDAPSAVIVEVAEKLTPGTAFDVGCGVGANAIWLATHGWTTTALDVSQVALDRAAARAASSGATVGWVCSRLEDFEVPPKGFDLVAAHYPALLHSPDHDAERALLAAVAPGGTLLVVHHADVDVEKAKSYGFDPADYLGHDDVVGALGDEWDVAVERRRLRDVPAGLDGQHTHDDVIVARRRG</sequence>
<gene>
    <name evidence="3" type="ORF">A4X20_01535</name>
</gene>
<evidence type="ECO:0000313" key="4">
    <source>
        <dbReference type="Proteomes" id="UP000078396"/>
    </source>
</evidence>
<dbReference type="EMBL" id="LWCS01000001">
    <property type="protein sequence ID" value="OAN42406.1"/>
    <property type="molecule type" value="Genomic_DNA"/>
</dbReference>
<dbReference type="InterPro" id="IPR041698">
    <property type="entry name" value="Methyltransf_25"/>
</dbReference>